<organism evidence="1 2">
    <name type="scientific">Candidatus Nitrosopelagicus brevis</name>
    <dbReference type="NCBI Taxonomy" id="1410606"/>
    <lineage>
        <taxon>Archaea</taxon>
        <taxon>Nitrososphaerota</taxon>
    </lineage>
</organism>
<evidence type="ECO:0000313" key="1">
    <source>
        <dbReference type="EMBL" id="AJA92227.1"/>
    </source>
</evidence>
<dbReference type="Proteomes" id="UP000030944">
    <property type="component" value="Chromosome"/>
</dbReference>
<protein>
    <submittedName>
        <fullName evidence="1">Uncharacterized protein</fullName>
    </submittedName>
</protein>
<dbReference type="EMBL" id="CP007026">
    <property type="protein sequence ID" value="AJA92227.1"/>
    <property type="molecule type" value="Genomic_DNA"/>
</dbReference>
<dbReference type="KEGG" id="nbv:T478_0260"/>
<proteinExistence type="predicted"/>
<dbReference type="AlphaFoldDB" id="A0A0A7UZN2"/>
<dbReference type="STRING" id="1410606.T478_0260"/>
<sequence>MDMNESDEHTQKILDAVFDENISEILAEMENSPKKCEFLTEKFEITPNDLDEKLSFLMQHEFVGKTGSDSQAEYSVDSEKLAKLMETAHNFENVDAGLAKMDGYLN</sequence>
<reference evidence="1 2" key="1">
    <citation type="journal article" date="2015" name="Proc. Natl. Acad. Sci. U.S.A.">
        <title>Genomic and proteomic characterization of "Candidatus Nitrosopelagicus brevis": An ammonia-oxidizing archaeon from the open ocean.</title>
        <authorList>
            <person name="Santoro A.E."/>
            <person name="Dupont C.L."/>
            <person name="Richter R.A."/>
            <person name="Craig M.T."/>
            <person name="Carini P."/>
            <person name="McIlvin M.R."/>
            <person name="Yang Y."/>
            <person name="Orsi W.D."/>
            <person name="Moran D.M."/>
            <person name="Saito M.A."/>
        </authorList>
    </citation>
    <scope>NUCLEOTIDE SEQUENCE [LARGE SCALE GENOMIC DNA]</scope>
    <source>
        <strain evidence="2">V2</strain>
    </source>
</reference>
<dbReference type="HOGENOM" id="CLU_175993_0_0_2"/>
<dbReference type="InterPro" id="IPR036388">
    <property type="entry name" value="WH-like_DNA-bd_sf"/>
</dbReference>
<evidence type="ECO:0000313" key="2">
    <source>
        <dbReference type="Proteomes" id="UP000030944"/>
    </source>
</evidence>
<name>A0A0A7UZN2_9ARCH</name>
<dbReference type="Gene3D" id="1.10.10.10">
    <property type="entry name" value="Winged helix-like DNA-binding domain superfamily/Winged helix DNA-binding domain"/>
    <property type="match status" value="1"/>
</dbReference>
<gene>
    <name evidence="1" type="ORF">T478_0260</name>
</gene>
<accession>A0A0A7UZN2</accession>